<accession>A0A1C7DD80</accession>
<comment type="similarity">
    <text evidence="2">In the C-terminal section; belongs to the class-I pyridoxal-phosphate-dependent aminotransferase family.</text>
</comment>
<dbReference type="EMBL" id="AJYB01000022">
    <property type="protein sequence ID" value="EIM07130.1"/>
    <property type="molecule type" value="Genomic_DNA"/>
</dbReference>
<keyword evidence="5" id="KW-0805">Transcription regulation</keyword>
<dbReference type="GO" id="GO:0003677">
    <property type="term" value="F:DNA binding"/>
    <property type="evidence" value="ECO:0007669"/>
    <property type="project" value="UniProtKB-KW"/>
</dbReference>
<evidence type="ECO:0000256" key="6">
    <source>
        <dbReference type="ARBA" id="ARBA00023125"/>
    </source>
</evidence>
<dbReference type="InterPro" id="IPR015421">
    <property type="entry name" value="PyrdxlP-dep_Trfase_major"/>
</dbReference>
<reference evidence="12" key="2">
    <citation type="submission" date="2016-07" db="EMBL/GenBank/DDBJ databases">
        <authorList>
            <person name="See-Too W.S."/>
        </authorList>
    </citation>
    <scope>NUCLEOTIDE SEQUENCE [LARGE SCALE GENOMIC DNA]</scope>
    <source>
        <strain evidence="12">DSM 14505</strain>
    </source>
</reference>
<feature type="domain" description="HTH gntR-type" evidence="8">
    <location>
        <begin position="14"/>
        <end position="82"/>
    </location>
</feature>
<evidence type="ECO:0000256" key="1">
    <source>
        <dbReference type="ARBA" id="ARBA00001933"/>
    </source>
</evidence>
<evidence type="ECO:0000256" key="5">
    <source>
        <dbReference type="ARBA" id="ARBA00023015"/>
    </source>
</evidence>
<evidence type="ECO:0000256" key="4">
    <source>
        <dbReference type="ARBA" id="ARBA00022898"/>
    </source>
</evidence>
<dbReference type="AlphaFoldDB" id="A0A1C7DD80"/>
<dbReference type="Pfam" id="PF00392">
    <property type="entry name" value="GntR"/>
    <property type="match status" value="1"/>
</dbReference>
<dbReference type="PRINTS" id="PR00035">
    <property type="entry name" value="HTHGNTR"/>
</dbReference>
<dbReference type="InterPro" id="IPR004839">
    <property type="entry name" value="Aminotransferase_I/II_large"/>
</dbReference>
<evidence type="ECO:0000256" key="7">
    <source>
        <dbReference type="ARBA" id="ARBA00023163"/>
    </source>
</evidence>
<dbReference type="SUPFAM" id="SSF46785">
    <property type="entry name" value="Winged helix' DNA-binding domain"/>
    <property type="match status" value="1"/>
</dbReference>
<sequence length="464" mass="52787">MDMLMFQLQKQSQTPLYKQLYREIKGAIIDGTIGVDTKLPSKRKLADYLQISQTTVELAYSQLVAEGFIESRPRKGFYAQPVEELAYLDIPHDEPVINETITYKIDFNSASIDTRSFPFLTWRKLTRDILDDSNHHLLLSGHPQGDDALRQEIARYLYQSRGVVCDADQIVIGSGTEQLLPLLIRLLDKKLVYGYENPGYALTHSIFSHHDRQSIPIELEQDGIHVSQLEASNVDVAYVTPSHQFPSGSVLSATKRAQLLNWAVAKPNRYIIEDDYDSEFRYTSRPIPALQSMDLSDRVIYISTFSKSLMPSLRLAYMVLPKRLLRAYQQTFLHYSSSVPRHDQQLVAKFMKDGHFARHLNRMRKLYQKKIKQLSWSLALFSPVVTVSGEQAGMHIVLTIQTSLSEEELVQRAKGAGIRVTGLHSYDVHKKSGAYPKIVLGFGGLSEEEIHSGVIELMACWEIQ</sequence>
<evidence type="ECO:0000256" key="3">
    <source>
        <dbReference type="ARBA" id="ARBA00022576"/>
    </source>
</evidence>
<comment type="cofactor">
    <cofactor evidence="1">
        <name>pyridoxal 5'-phosphate</name>
        <dbReference type="ChEBI" id="CHEBI:597326"/>
    </cofactor>
</comment>
<dbReference type="EMBL" id="CP016534">
    <property type="protein sequence ID" value="ANU09352.1"/>
    <property type="molecule type" value="Genomic_DNA"/>
</dbReference>
<dbReference type="KEGG" id="pana:BBH88_03020"/>
<dbReference type="eggNOG" id="COG1167">
    <property type="taxonomic scope" value="Bacteria"/>
</dbReference>
<keyword evidence="12" id="KW-1185">Reference proteome</keyword>
<dbReference type="CDD" id="cd07377">
    <property type="entry name" value="WHTH_GntR"/>
    <property type="match status" value="1"/>
</dbReference>
<evidence type="ECO:0000313" key="9">
    <source>
        <dbReference type="EMBL" id="ANU09352.1"/>
    </source>
</evidence>
<evidence type="ECO:0000256" key="2">
    <source>
        <dbReference type="ARBA" id="ARBA00005384"/>
    </source>
</evidence>
<evidence type="ECO:0000313" key="11">
    <source>
        <dbReference type="Proteomes" id="UP000004725"/>
    </source>
</evidence>
<dbReference type="Pfam" id="PF00155">
    <property type="entry name" value="Aminotran_1_2"/>
    <property type="match status" value="1"/>
</dbReference>
<dbReference type="InterPro" id="IPR015424">
    <property type="entry name" value="PyrdxlP-dep_Trfase"/>
</dbReference>
<name>A0A1C7DD80_9BACL</name>
<organism evidence="10 11">
    <name type="scientific">Planococcus antarcticus DSM 14505</name>
    <dbReference type="NCBI Taxonomy" id="1185653"/>
    <lineage>
        <taxon>Bacteria</taxon>
        <taxon>Bacillati</taxon>
        <taxon>Bacillota</taxon>
        <taxon>Bacilli</taxon>
        <taxon>Bacillales</taxon>
        <taxon>Caryophanaceae</taxon>
        <taxon>Planococcus</taxon>
    </lineage>
</organism>
<gene>
    <name evidence="10" type="ORF">A1A1_07437</name>
    <name evidence="9" type="ORF">BBH88_03020</name>
</gene>
<dbReference type="CDD" id="cd00609">
    <property type="entry name" value="AAT_like"/>
    <property type="match status" value="1"/>
</dbReference>
<dbReference type="PANTHER" id="PTHR46577">
    <property type="entry name" value="HTH-TYPE TRANSCRIPTIONAL REGULATORY PROTEIN GABR"/>
    <property type="match status" value="1"/>
</dbReference>
<evidence type="ECO:0000259" key="8">
    <source>
        <dbReference type="PROSITE" id="PS50949"/>
    </source>
</evidence>
<dbReference type="GO" id="GO:0008483">
    <property type="term" value="F:transaminase activity"/>
    <property type="evidence" value="ECO:0007669"/>
    <property type="project" value="UniProtKB-KW"/>
</dbReference>
<evidence type="ECO:0000313" key="10">
    <source>
        <dbReference type="EMBL" id="EIM07130.1"/>
    </source>
</evidence>
<evidence type="ECO:0000313" key="12">
    <source>
        <dbReference type="Proteomes" id="UP000092661"/>
    </source>
</evidence>
<reference evidence="10 11" key="1">
    <citation type="journal article" date="2012" name="J. Bacteriol.">
        <title>Genome Sequence of the Antarctic Psychrophile Bacterium Planococcus antarcticus DSM 14505.</title>
        <authorList>
            <person name="Margolles A."/>
            <person name="Gueimonde M."/>
            <person name="Sanchez B."/>
        </authorList>
    </citation>
    <scope>NUCLEOTIDE SEQUENCE [LARGE SCALE GENOMIC DNA]</scope>
    <source>
        <strain evidence="10 11">DSM 14505</strain>
    </source>
</reference>
<dbReference type="RefSeq" id="WP_006829491.1">
    <property type="nucleotide sequence ID" value="NZ_AJYB01000022.1"/>
</dbReference>
<dbReference type="InterPro" id="IPR051446">
    <property type="entry name" value="HTH_trans_reg/aminotransferase"/>
</dbReference>
<protein>
    <submittedName>
        <fullName evidence="9 10">Transcriptional regulator</fullName>
    </submittedName>
</protein>
<dbReference type="Gene3D" id="3.40.640.10">
    <property type="entry name" value="Type I PLP-dependent aspartate aminotransferase-like (Major domain)"/>
    <property type="match status" value="1"/>
</dbReference>
<dbReference type="SUPFAM" id="SSF53383">
    <property type="entry name" value="PLP-dependent transferases"/>
    <property type="match status" value="1"/>
</dbReference>
<reference evidence="9" key="3">
    <citation type="submission" date="2016-10" db="EMBL/GenBank/DDBJ databases">
        <authorList>
            <person name="See-Too W.S."/>
        </authorList>
    </citation>
    <scope>NUCLEOTIDE SEQUENCE</scope>
    <source>
        <strain evidence="9">DSM 14505</strain>
    </source>
</reference>
<dbReference type="InterPro" id="IPR036388">
    <property type="entry name" value="WH-like_DNA-bd_sf"/>
</dbReference>
<keyword evidence="6" id="KW-0238">DNA-binding</keyword>
<keyword evidence="3" id="KW-0032">Aminotransferase</keyword>
<dbReference type="Proteomes" id="UP000004725">
    <property type="component" value="Unassembled WGS sequence"/>
</dbReference>
<dbReference type="PROSITE" id="PS50949">
    <property type="entry name" value="HTH_GNTR"/>
    <property type="match status" value="1"/>
</dbReference>
<dbReference type="PANTHER" id="PTHR46577:SF1">
    <property type="entry name" value="HTH-TYPE TRANSCRIPTIONAL REGULATORY PROTEIN GABR"/>
    <property type="match status" value="1"/>
</dbReference>
<dbReference type="Gene3D" id="1.10.10.10">
    <property type="entry name" value="Winged helix-like DNA-binding domain superfamily/Winged helix DNA-binding domain"/>
    <property type="match status" value="1"/>
</dbReference>
<keyword evidence="4" id="KW-0663">Pyridoxal phosphate</keyword>
<dbReference type="SMART" id="SM00345">
    <property type="entry name" value="HTH_GNTR"/>
    <property type="match status" value="1"/>
</dbReference>
<dbReference type="GO" id="GO:0003700">
    <property type="term" value="F:DNA-binding transcription factor activity"/>
    <property type="evidence" value="ECO:0007669"/>
    <property type="project" value="InterPro"/>
</dbReference>
<dbReference type="GO" id="GO:0030170">
    <property type="term" value="F:pyridoxal phosphate binding"/>
    <property type="evidence" value="ECO:0007669"/>
    <property type="project" value="InterPro"/>
</dbReference>
<keyword evidence="3" id="KW-0808">Transferase</keyword>
<proteinExistence type="inferred from homology"/>
<dbReference type="InterPro" id="IPR000524">
    <property type="entry name" value="Tscrpt_reg_HTH_GntR"/>
</dbReference>
<dbReference type="InterPro" id="IPR036390">
    <property type="entry name" value="WH_DNA-bd_sf"/>
</dbReference>
<dbReference type="Proteomes" id="UP000092661">
    <property type="component" value="Chromosome"/>
</dbReference>
<keyword evidence="7" id="KW-0804">Transcription</keyword>
<dbReference type="OrthoDB" id="9808770at2"/>